<organism evidence="2 3">
    <name type="scientific">Cuscuta campestris</name>
    <dbReference type="NCBI Taxonomy" id="132261"/>
    <lineage>
        <taxon>Eukaryota</taxon>
        <taxon>Viridiplantae</taxon>
        <taxon>Streptophyta</taxon>
        <taxon>Embryophyta</taxon>
        <taxon>Tracheophyta</taxon>
        <taxon>Spermatophyta</taxon>
        <taxon>Magnoliopsida</taxon>
        <taxon>eudicotyledons</taxon>
        <taxon>Gunneridae</taxon>
        <taxon>Pentapetalae</taxon>
        <taxon>asterids</taxon>
        <taxon>lamiids</taxon>
        <taxon>Solanales</taxon>
        <taxon>Convolvulaceae</taxon>
        <taxon>Cuscuteae</taxon>
        <taxon>Cuscuta</taxon>
        <taxon>Cuscuta subgen. Grammica</taxon>
        <taxon>Cuscuta sect. Cleistogrammica</taxon>
    </lineage>
</organism>
<keyword evidence="1" id="KW-0812">Transmembrane</keyword>
<evidence type="ECO:0000256" key="1">
    <source>
        <dbReference type="SAM" id="Phobius"/>
    </source>
</evidence>
<reference evidence="2 3" key="1">
    <citation type="submission" date="2018-04" db="EMBL/GenBank/DDBJ databases">
        <authorList>
            <person name="Vogel A."/>
        </authorList>
    </citation>
    <scope>NUCLEOTIDE SEQUENCE [LARGE SCALE GENOMIC DNA]</scope>
</reference>
<proteinExistence type="predicted"/>
<accession>A0A484LFS7</accession>
<keyword evidence="1" id="KW-1133">Transmembrane helix</keyword>
<gene>
    <name evidence="2" type="ORF">CCAM_LOCUS16973</name>
</gene>
<evidence type="ECO:0000313" key="2">
    <source>
        <dbReference type="EMBL" id="VFQ75197.1"/>
    </source>
</evidence>
<dbReference type="AlphaFoldDB" id="A0A484LFS7"/>
<dbReference type="EMBL" id="OOIL02001438">
    <property type="protein sequence ID" value="VFQ75197.1"/>
    <property type="molecule type" value="Genomic_DNA"/>
</dbReference>
<evidence type="ECO:0000313" key="3">
    <source>
        <dbReference type="Proteomes" id="UP000595140"/>
    </source>
</evidence>
<dbReference type="Proteomes" id="UP000595140">
    <property type="component" value="Unassembled WGS sequence"/>
</dbReference>
<name>A0A484LFS7_9ASTE</name>
<sequence length="335" mass="37781">MMNYAYHHRQAFEDGRRRSTFYAAAVLYFIIIILIVGLLGNYLSSSPTEGAMRPTRRTLMMKMNTEDNSSSSDSKSLTKILCSMYNTTYISHSVCEEMNEGKVTPDDIASPLAFARRNIETAAAALAALRSTSPFTFRFWLYAYLSRGYDRIYRATLPNSFYSWPLLPAPRPLTLPTSFIRPGYTGALVVDPPYAVMKYTWEKCSMDFDRIHVVLRGILDKLGGEEEDIGEEDVVEITESLSRAYYAVFGCEATLWGEGTESLPSFKPIYSHLSDYLSYSSFGRHLLLNLEDLKKKTTTTTITQLNFTRVGSGEGVCTQTLPLLKSREPVLHSLT</sequence>
<keyword evidence="1" id="KW-0472">Membrane</keyword>
<protein>
    <submittedName>
        <fullName evidence="2">Uncharacterized protein</fullName>
    </submittedName>
</protein>
<keyword evidence="3" id="KW-1185">Reference proteome</keyword>
<feature type="transmembrane region" description="Helical" evidence="1">
    <location>
        <begin position="21"/>
        <end position="43"/>
    </location>
</feature>